<reference evidence="1 2" key="1">
    <citation type="submission" date="2020-12" db="EMBL/GenBank/DDBJ databases">
        <title>FDA dAtabase for Regulatory Grade micrObial Sequences (FDA-ARGOS): Supporting development and validation of Infectious Disease Dx tests.</title>
        <authorList>
            <person name="Sproer C."/>
            <person name="Gronow S."/>
            <person name="Severitt S."/>
            <person name="Schroder I."/>
            <person name="Tallon L."/>
            <person name="Sadzewicz L."/>
            <person name="Zhao X."/>
            <person name="Boylan J."/>
            <person name="Ott S."/>
            <person name="Bowen H."/>
            <person name="Vavikolanu K."/>
            <person name="Mehta A."/>
            <person name="Aluvathingal J."/>
            <person name="Nadendla S."/>
            <person name="Lowell S."/>
            <person name="Myers T."/>
            <person name="Yan Y."/>
            <person name="Sichtig H."/>
        </authorList>
    </citation>
    <scope>NUCLEOTIDE SEQUENCE [LARGE SCALE GENOMIC DNA]</scope>
    <source>
        <strain evidence="1 2">FDAARGOS_902</strain>
    </source>
</reference>
<accession>A0A7T2TGT2</accession>
<evidence type="ECO:0000313" key="1">
    <source>
        <dbReference type="EMBL" id="QPS33516.1"/>
    </source>
</evidence>
<protein>
    <submittedName>
        <fullName evidence="1">Uncharacterized protein</fullName>
    </submittedName>
</protein>
<organism evidence="1 2">
    <name type="scientific">Brevibacterium casei</name>
    <dbReference type="NCBI Taxonomy" id="33889"/>
    <lineage>
        <taxon>Bacteria</taxon>
        <taxon>Bacillati</taxon>
        <taxon>Actinomycetota</taxon>
        <taxon>Actinomycetes</taxon>
        <taxon>Micrococcales</taxon>
        <taxon>Brevibacteriaceae</taxon>
        <taxon>Brevibacterium</taxon>
    </lineage>
</organism>
<proteinExistence type="predicted"/>
<dbReference type="EMBL" id="CP065682">
    <property type="protein sequence ID" value="QPS33516.1"/>
    <property type="molecule type" value="Genomic_DNA"/>
</dbReference>
<dbReference type="RefSeq" id="WP_190247140.1">
    <property type="nucleotide sequence ID" value="NZ_CAACXN010000015.1"/>
</dbReference>
<dbReference type="AlphaFoldDB" id="A0A7T2TGT2"/>
<sequence length="66" mass="7092">MVLVVEADLDGLFGHIGAIGLADRGERSGRLRVLTRGLRADDALGIVDVLCLLHAVRLGHLAERLH</sequence>
<dbReference type="KEGG" id="bcau:I6G59_16550"/>
<evidence type="ECO:0000313" key="2">
    <source>
        <dbReference type="Proteomes" id="UP000594979"/>
    </source>
</evidence>
<gene>
    <name evidence="1" type="ORF">I6G59_16550</name>
</gene>
<name>A0A7T2TGT2_9MICO</name>
<dbReference type="Proteomes" id="UP000594979">
    <property type="component" value="Chromosome"/>
</dbReference>